<evidence type="ECO:0000256" key="6">
    <source>
        <dbReference type="ARBA" id="ARBA00022801"/>
    </source>
</evidence>
<gene>
    <name evidence="11" type="primary">lepB</name>
    <name evidence="11" type="ORF">D3Z39_11935</name>
</gene>
<dbReference type="PANTHER" id="PTHR43390">
    <property type="entry name" value="SIGNAL PEPTIDASE I"/>
    <property type="match status" value="1"/>
</dbReference>
<comment type="catalytic activity">
    <reaction evidence="1 8">
        <text>Cleavage of hydrophobic, N-terminal signal or leader sequences from secreted and periplasmic proteins.</text>
        <dbReference type="EC" id="3.4.21.89"/>
    </reaction>
</comment>
<evidence type="ECO:0000256" key="1">
    <source>
        <dbReference type="ARBA" id="ARBA00000677"/>
    </source>
</evidence>
<sequence length="209" mass="23459">MDTEREADMPFERDEPNEPDSCVGPDAPQDEGQPRAGGSCAEAYEWAESFLAPLLLFLVVFVFFVRLATVNGVSMEPTLHEGQRLVLRQIGYKPQYGDIVVVDRTQDGEEPLVKRVIGKAGDVIYIDFNTHEVWRNDELLNEPYINEPTALSGDMTFPTRVPEGCVFVMGDNRNHSLDSRDSSVGMVDERRLMGEAVFRIYPFNKIGGV</sequence>
<dbReference type="PROSITE" id="PS00761">
    <property type="entry name" value="SPASE_I_3"/>
    <property type="match status" value="1"/>
</dbReference>
<dbReference type="InterPro" id="IPR019758">
    <property type="entry name" value="Pept_S26A_signal_pept_1_CS"/>
</dbReference>
<evidence type="ECO:0000313" key="11">
    <source>
        <dbReference type="EMBL" id="NBI79564.1"/>
    </source>
</evidence>
<dbReference type="GO" id="GO:0005886">
    <property type="term" value="C:plasma membrane"/>
    <property type="evidence" value="ECO:0007669"/>
    <property type="project" value="UniProtKB-SubCell"/>
</dbReference>
<feature type="active site" evidence="7">
    <location>
        <position position="114"/>
    </location>
</feature>
<reference evidence="11 12" key="1">
    <citation type="submission" date="2018-08" db="EMBL/GenBank/DDBJ databases">
        <title>Murine metabolic-syndrome-specific gut microbial biobank.</title>
        <authorList>
            <person name="Liu C."/>
        </authorList>
    </citation>
    <scope>NUCLEOTIDE SEQUENCE [LARGE SCALE GENOMIC DNA]</scope>
    <source>
        <strain evidence="11 12">X69</strain>
    </source>
</reference>
<evidence type="ECO:0000259" key="10">
    <source>
        <dbReference type="Pfam" id="PF10502"/>
    </source>
</evidence>
<feature type="region of interest" description="Disordered" evidence="9">
    <location>
        <begin position="1"/>
        <end position="37"/>
    </location>
</feature>
<dbReference type="AlphaFoldDB" id="A0A845RIJ9"/>
<dbReference type="EMBL" id="QXWZ01000021">
    <property type="protein sequence ID" value="NBI79564.1"/>
    <property type="molecule type" value="Genomic_DNA"/>
</dbReference>
<keyword evidence="8" id="KW-0812">Transmembrane</keyword>
<comment type="similarity">
    <text evidence="3 8">Belongs to the peptidase S26 family.</text>
</comment>
<comment type="subcellular location">
    <subcellularLocation>
        <location evidence="2">Cell membrane</location>
        <topology evidence="2">Single-pass type II membrane protein</topology>
    </subcellularLocation>
    <subcellularLocation>
        <location evidence="8">Membrane</location>
        <topology evidence="8">Single-pass type II membrane protein</topology>
    </subcellularLocation>
</comment>
<dbReference type="PRINTS" id="PR00727">
    <property type="entry name" value="LEADERPTASE"/>
</dbReference>
<evidence type="ECO:0000256" key="8">
    <source>
        <dbReference type="RuleBase" id="RU362042"/>
    </source>
</evidence>
<dbReference type="InterPro" id="IPR036286">
    <property type="entry name" value="LexA/Signal_pep-like_sf"/>
</dbReference>
<dbReference type="InterPro" id="IPR000223">
    <property type="entry name" value="Pept_S26A_signal_pept_1"/>
</dbReference>
<protein>
    <recommendedName>
        <fullName evidence="4 8">Signal peptidase I</fullName>
        <ecNumber evidence="4 8">3.4.21.89</ecNumber>
    </recommendedName>
</protein>
<dbReference type="OrthoDB" id="9802919at2"/>
<dbReference type="Proteomes" id="UP000446348">
    <property type="component" value="Unassembled WGS sequence"/>
</dbReference>
<dbReference type="NCBIfam" id="TIGR02227">
    <property type="entry name" value="sigpep_I_bact"/>
    <property type="match status" value="1"/>
</dbReference>
<dbReference type="InterPro" id="IPR019533">
    <property type="entry name" value="Peptidase_S26"/>
</dbReference>
<feature type="active site" evidence="7">
    <location>
        <position position="74"/>
    </location>
</feature>
<proteinExistence type="inferred from homology"/>
<dbReference type="GO" id="GO:0009003">
    <property type="term" value="F:signal peptidase activity"/>
    <property type="evidence" value="ECO:0007669"/>
    <property type="project" value="UniProtKB-EC"/>
</dbReference>
<dbReference type="GO" id="GO:0004252">
    <property type="term" value="F:serine-type endopeptidase activity"/>
    <property type="evidence" value="ECO:0007669"/>
    <property type="project" value="InterPro"/>
</dbReference>
<dbReference type="Pfam" id="PF10502">
    <property type="entry name" value="Peptidase_S26"/>
    <property type="match status" value="1"/>
</dbReference>
<evidence type="ECO:0000256" key="3">
    <source>
        <dbReference type="ARBA" id="ARBA00009370"/>
    </source>
</evidence>
<feature type="transmembrane region" description="Helical" evidence="8">
    <location>
        <begin position="50"/>
        <end position="69"/>
    </location>
</feature>
<evidence type="ECO:0000313" key="12">
    <source>
        <dbReference type="Proteomes" id="UP000446348"/>
    </source>
</evidence>
<comment type="caution">
    <text evidence="11">The sequence shown here is derived from an EMBL/GenBank/DDBJ whole genome shotgun (WGS) entry which is preliminary data.</text>
</comment>
<keyword evidence="8" id="KW-1133">Transmembrane helix</keyword>
<dbReference type="CDD" id="cd06530">
    <property type="entry name" value="S26_SPase_I"/>
    <property type="match status" value="1"/>
</dbReference>
<name>A0A845RIJ9_9FIRM</name>
<dbReference type="PANTHER" id="PTHR43390:SF1">
    <property type="entry name" value="CHLOROPLAST PROCESSING PEPTIDASE"/>
    <property type="match status" value="1"/>
</dbReference>
<dbReference type="SUPFAM" id="SSF51306">
    <property type="entry name" value="LexA/Signal peptidase"/>
    <property type="match status" value="1"/>
</dbReference>
<keyword evidence="6 8" id="KW-0378">Hydrolase</keyword>
<evidence type="ECO:0000256" key="4">
    <source>
        <dbReference type="ARBA" id="ARBA00013208"/>
    </source>
</evidence>
<keyword evidence="8" id="KW-0472">Membrane</keyword>
<dbReference type="EC" id="3.4.21.89" evidence="4 8"/>
<dbReference type="InterPro" id="IPR019756">
    <property type="entry name" value="Pept_S26A_signal_pept_1_Ser-AS"/>
</dbReference>
<accession>A0A845RIJ9</accession>
<dbReference type="PROSITE" id="PS00501">
    <property type="entry name" value="SPASE_I_1"/>
    <property type="match status" value="1"/>
</dbReference>
<evidence type="ECO:0000256" key="7">
    <source>
        <dbReference type="PIRSR" id="PIRSR600223-1"/>
    </source>
</evidence>
<organism evidence="11 12">
    <name type="scientific">Anaerotruncus colihominis</name>
    <dbReference type="NCBI Taxonomy" id="169435"/>
    <lineage>
        <taxon>Bacteria</taxon>
        <taxon>Bacillati</taxon>
        <taxon>Bacillota</taxon>
        <taxon>Clostridia</taxon>
        <taxon>Eubacteriales</taxon>
        <taxon>Oscillospiraceae</taxon>
        <taxon>Anaerotruncus</taxon>
    </lineage>
</organism>
<keyword evidence="5 8" id="KW-0645">Protease</keyword>
<dbReference type="GO" id="GO:0006465">
    <property type="term" value="P:signal peptide processing"/>
    <property type="evidence" value="ECO:0007669"/>
    <property type="project" value="InterPro"/>
</dbReference>
<evidence type="ECO:0000256" key="2">
    <source>
        <dbReference type="ARBA" id="ARBA00004401"/>
    </source>
</evidence>
<evidence type="ECO:0000256" key="5">
    <source>
        <dbReference type="ARBA" id="ARBA00022670"/>
    </source>
</evidence>
<dbReference type="Gene3D" id="2.10.109.10">
    <property type="entry name" value="Umud Fragment, subunit A"/>
    <property type="match status" value="1"/>
</dbReference>
<evidence type="ECO:0000256" key="9">
    <source>
        <dbReference type="SAM" id="MobiDB-lite"/>
    </source>
</evidence>
<feature type="compositionally biased region" description="Basic and acidic residues" evidence="9">
    <location>
        <begin position="1"/>
        <end position="16"/>
    </location>
</feature>
<feature type="domain" description="Peptidase S26" evidence="10">
    <location>
        <begin position="45"/>
        <end position="201"/>
    </location>
</feature>